<keyword evidence="4" id="KW-1185">Reference proteome</keyword>
<dbReference type="Gene3D" id="4.10.810.10">
    <property type="entry name" value="Virus Scaffolding Protein, Chain A"/>
    <property type="match status" value="1"/>
</dbReference>
<reference evidence="4" key="1">
    <citation type="journal article" date="2019" name="Int. J. Syst. Evol. Microbiol.">
        <title>The Global Catalogue of Microorganisms (GCM) 10K type strain sequencing project: providing services to taxonomists for standard genome sequencing and annotation.</title>
        <authorList>
            <consortium name="The Broad Institute Genomics Platform"/>
            <consortium name="The Broad Institute Genome Sequencing Center for Infectious Disease"/>
            <person name="Wu L."/>
            <person name="Ma J."/>
        </authorList>
    </citation>
    <scope>NUCLEOTIDE SEQUENCE [LARGE SCALE GENOMIC DNA]</scope>
    <source>
        <strain evidence="4">KCTC 13193</strain>
    </source>
</reference>
<dbReference type="RefSeq" id="WP_390305144.1">
    <property type="nucleotide sequence ID" value="NZ_JBHRRZ010000014.1"/>
</dbReference>
<proteinExistence type="inferred from homology"/>
<evidence type="ECO:0000313" key="4">
    <source>
        <dbReference type="Proteomes" id="UP001595387"/>
    </source>
</evidence>
<accession>A0ABV7A611</accession>
<dbReference type="SMART" id="SM00914">
    <property type="entry name" value="IDEAL"/>
    <property type="match status" value="1"/>
</dbReference>
<dbReference type="PIRSF" id="PIRSF007165">
    <property type="entry name" value="UCP007165"/>
    <property type="match status" value="1"/>
</dbReference>
<evidence type="ECO:0000256" key="1">
    <source>
        <dbReference type="HAMAP-Rule" id="MF_00760"/>
    </source>
</evidence>
<dbReference type="Gene3D" id="3.40.1530.30">
    <property type="entry name" value="Uncharacterised family UPF0302, N-terminal domain"/>
    <property type="match status" value="1"/>
</dbReference>
<dbReference type="InterPro" id="IPR014963">
    <property type="entry name" value="UPF0302_N"/>
</dbReference>
<dbReference type="InterPro" id="IPR014957">
    <property type="entry name" value="IDEAL_dom"/>
</dbReference>
<dbReference type="HAMAP" id="MF_00760">
    <property type="entry name" value="UPF0302"/>
    <property type="match status" value="1"/>
</dbReference>
<dbReference type="InterPro" id="IPR027393">
    <property type="entry name" value="Virus_scaffolding_prot_C"/>
</dbReference>
<dbReference type="Proteomes" id="UP001595387">
    <property type="component" value="Unassembled WGS sequence"/>
</dbReference>
<dbReference type="Pfam" id="PF08864">
    <property type="entry name" value="UPF0302"/>
    <property type="match status" value="1"/>
</dbReference>
<dbReference type="NCBIfam" id="NF002965">
    <property type="entry name" value="PRK03636.1"/>
    <property type="match status" value="1"/>
</dbReference>
<evidence type="ECO:0000313" key="3">
    <source>
        <dbReference type="EMBL" id="MFC2948318.1"/>
    </source>
</evidence>
<gene>
    <name evidence="3" type="ORF">ACFODW_08195</name>
</gene>
<sequence>MQTPVSAEEKRKFLRWFLDHYQLKKRESVWILNYLLNHQSILKHVHFVRDVKYCPRGILMTTHCSGDTPFRFYKDHLVTTDAEKSFHDIRLNPEEPLYLQLNFKKSHQNAYYVSVMEENPFKPDSQDITEKDRLTAVRLLEDSLFAFQKNRLLSEIDRALDDMDRKRFDKLVRKLHQLEESYVDQPGLQKQ</sequence>
<protein>
    <recommendedName>
        <fullName evidence="1">UPF0302 protein ACFODW_08195</fullName>
    </recommendedName>
</protein>
<name>A0ABV7A611_9BACI</name>
<organism evidence="3 4">
    <name type="scientific">Virgibacillus sediminis</name>
    <dbReference type="NCBI Taxonomy" id="202260"/>
    <lineage>
        <taxon>Bacteria</taxon>
        <taxon>Bacillati</taxon>
        <taxon>Bacillota</taxon>
        <taxon>Bacilli</taxon>
        <taxon>Bacillales</taxon>
        <taxon>Bacillaceae</taxon>
        <taxon>Virgibacillus</taxon>
    </lineage>
</organism>
<dbReference type="EMBL" id="JBHRRZ010000014">
    <property type="protein sequence ID" value="MFC2948318.1"/>
    <property type="molecule type" value="Genomic_DNA"/>
</dbReference>
<comment type="similarity">
    <text evidence="1">Belongs to the UPF0302 family.</text>
</comment>
<dbReference type="Pfam" id="PF08858">
    <property type="entry name" value="IDEAL"/>
    <property type="match status" value="1"/>
</dbReference>
<dbReference type="InterPro" id="IPR038091">
    <property type="entry name" value="UPF0302_N_sf"/>
</dbReference>
<dbReference type="InterPro" id="IPR011188">
    <property type="entry name" value="UPF0302"/>
</dbReference>
<evidence type="ECO:0000259" key="2">
    <source>
        <dbReference type="SMART" id="SM00914"/>
    </source>
</evidence>
<comment type="caution">
    <text evidence="3">The sequence shown here is derived from an EMBL/GenBank/DDBJ whole genome shotgun (WGS) entry which is preliminary data.</text>
</comment>
<feature type="domain" description="IDEAL" evidence="2">
    <location>
        <begin position="139"/>
        <end position="175"/>
    </location>
</feature>